<dbReference type="SUPFAM" id="SSF48452">
    <property type="entry name" value="TPR-like"/>
    <property type="match status" value="1"/>
</dbReference>
<evidence type="ECO:0000256" key="4">
    <source>
        <dbReference type="ARBA" id="ARBA00022989"/>
    </source>
</evidence>
<feature type="transmembrane region" description="Helical" evidence="7">
    <location>
        <begin position="577"/>
        <end position="598"/>
    </location>
</feature>
<dbReference type="PANTHER" id="PTHR24104:SF25">
    <property type="entry name" value="PROTEIN LIN-41"/>
    <property type="match status" value="1"/>
</dbReference>
<evidence type="ECO:0000256" key="5">
    <source>
        <dbReference type="ARBA" id="ARBA00023136"/>
    </source>
</evidence>
<evidence type="ECO:0000256" key="3">
    <source>
        <dbReference type="ARBA" id="ARBA00022737"/>
    </source>
</evidence>
<dbReference type="Pfam" id="PF08450">
    <property type="entry name" value="SGL"/>
    <property type="match status" value="1"/>
</dbReference>
<keyword evidence="4 7" id="KW-1133">Transmembrane helix</keyword>
<dbReference type="Gene3D" id="1.25.40.10">
    <property type="entry name" value="Tetratricopeptide repeat domain"/>
    <property type="match status" value="1"/>
</dbReference>
<dbReference type="InterPro" id="IPR011990">
    <property type="entry name" value="TPR-like_helical_dom_sf"/>
</dbReference>
<reference evidence="10 11" key="1">
    <citation type="submission" date="2017-05" db="EMBL/GenBank/DDBJ databases">
        <authorList>
            <person name="Varghese N."/>
            <person name="Submissions S."/>
        </authorList>
    </citation>
    <scope>NUCLEOTIDE SEQUENCE [LARGE SCALE GENOMIC DNA]</scope>
    <source>
        <strain evidence="10 11">MACB1020</strain>
    </source>
</reference>
<feature type="transmembrane region" description="Helical" evidence="7">
    <location>
        <begin position="642"/>
        <end position="662"/>
    </location>
</feature>
<evidence type="ECO:0000256" key="1">
    <source>
        <dbReference type="ARBA" id="ARBA00004141"/>
    </source>
</evidence>
<evidence type="ECO:0000256" key="2">
    <source>
        <dbReference type="ARBA" id="ARBA00022692"/>
    </source>
</evidence>
<feature type="domain" description="Yip1" evidence="8">
    <location>
        <begin position="521"/>
        <end position="691"/>
    </location>
</feature>
<evidence type="ECO:0000313" key="10">
    <source>
        <dbReference type="EMBL" id="SMR90865.1"/>
    </source>
</evidence>
<dbReference type="Pfam" id="PF04893">
    <property type="entry name" value="Yip1"/>
    <property type="match status" value="1"/>
</dbReference>
<accession>A0ABY1S575</accession>
<comment type="subcellular location">
    <subcellularLocation>
        <location evidence="1">Membrane</location>
        <topology evidence="1">Multi-pass membrane protein</topology>
    </subcellularLocation>
</comment>
<organism evidence="10 11">
    <name type="scientific">Caldicellulosiruptor bescii</name>
    <name type="common">Anaerocellum thermophilum</name>
    <dbReference type="NCBI Taxonomy" id="31899"/>
    <lineage>
        <taxon>Bacteria</taxon>
        <taxon>Bacillati</taxon>
        <taxon>Bacillota</taxon>
        <taxon>Bacillota incertae sedis</taxon>
        <taxon>Caldicellulosiruptorales</taxon>
        <taxon>Caldicellulosiruptoraceae</taxon>
        <taxon>Caldicellulosiruptor</taxon>
    </lineage>
</organism>
<dbReference type="EMBL" id="FXXC01000001">
    <property type="protein sequence ID" value="SMR90865.1"/>
    <property type="molecule type" value="Genomic_DNA"/>
</dbReference>
<dbReference type="Gene3D" id="2.120.10.30">
    <property type="entry name" value="TolB, C-terminal domain"/>
    <property type="match status" value="1"/>
</dbReference>
<evidence type="ECO:0000259" key="8">
    <source>
        <dbReference type="Pfam" id="PF04893"/>
    </source>
</evidence>
<dbReference type="CDD" id="cd05819">
    <property type="entry name" value="NHL"/>
    <property type="match status" value="1"/>
</dbReference>
<name>A0ABY1S575_CALBS</name>
<evidence type="ECO:0000256" key="6">
    <source>
        <dbReference type="PROSITE-ProRule" id="PRU00504"/>
    </source>
</evidence>
<keyword evidence="2 7" id="KW-0812">Transmembrane</keyword>
<dbReference type="InterPro" id="IPR013658">
    <property type="entry name" value="SGL"/>
</dbReference>
<keyword evidence="5 7" id="KW-0472">Membrane</keyword>
<evidence type="ECO:0000259" key="9">
    <source>
        <dbReference type="Pfam" id="PF08450"/>
    </source>
</evidence>
<dbReference type="SUPFAM" id="SSF63825">
    <property type="entry name" value="YWTD domain"/>
    <property type="match status" value="1"/>
</dbReference>
<gene>
    <name evidence="10" type="ORF">SAMN05216240_0080</name>
</gene>
<protein>
    <submittedName>
        <fullName evidence="10">SMP-30/Gluconolaconase/LRE-like region-containing protein</fullName>
    </submittedName>
</protein>
<feature type="transmembrane region" description="Helical" evidence="7">
    <location>
        <begin position="539"/>
        <end position="557"/>
    </location>
</feature>
<dbReference type="Proteomes" id="UP000196803">
    <property type="component" value="Unassembled WGS sequence"/>
</dbReference>
<dbReference type="PANTHER" id="PTHR24104">
    <property type="entry name" value="E3 UBIQUITIN-PROTEIN LIGASE NHLRC1-RELATED"/>
    <property type="match status" value="1"/>
</dbReference>
<dbReference type="InterPro" id="IPR006977">
    <property type="entry name" value="Yip1_dom"/>
</dbReference>
<feature type="repeat" description="NHL" evidence="6">
    <location>
        <begin position="82"/>
        <end position="114"/>
    </location>
</feature>
<feature type="transmembrane region" description="Helical" evidence="7">
    <location>
        <begin position="674"/>
        <end position="698"/>
    </location>
</feature>
<dbReference type="InterPro" id="IPR011042">
    <property type="entry name" value="6-blade_b-propeller_TolB-like"/>
</dbReference>
<keyword evidence="3" id="KW-0677">Repeat</keyword>
<feature type="transmembrane region" description="Helical" evidence="7">
    <location>
        <begin position="20"/>
        <end position="41"/>
    </location>
</feature>
<evidence type="ECO:0000313" key="11">
    <source>
        <dbReference type="Proteomes" id="UP000196803"/>
    </source>
</evidence>
<comment type="caution">
    <text evidence="10">The sequence shown here is derived from an EMBL/GenBank/DDBJ whole genome shotgun (WGS) entry which is preliminary data.</text>
</comment>
<dbReference type="RefSeq" id="WP_015906802.1">
    <property type="nucleotide sequence ID" value="NZ_FUZJ01000001.1"/>
</dbReference>
<keyword evidence="11" id="KW-1185">Reference proteome</keyword>
<dbReference type="InterPro" id="IPR001258">
    <property type="entry name" value="NHL_repeat"/>
</dbReference>
<proteinExistence type="predicted"/>
<feature type="domain" description="SMP-30/Gluconolactonase/LRE-like region" evidence="9">
    <location>
        <begin position="94"/>
        <end position="175"/>
    </location>
</feature>
<sequence length="716" mass="82280">MKVKVRTVKVELKSIKRSIVLIFAISLIFQIISTTKVYAYIIEDMREVPYYQYNYDVYQHEIPSAAGYYPAKTIRGEYIGSGSFKNPTDLYVDNNNTIYIMDSGNKRVIVCDKDFKLKKIIDKFFDSNGTIQLIEPDGIFVDKSGLIYICDKGSKLVWIFNQDGKLIRTIEKPVSDLKAAKKDFIPFKVVVDNAGIIYVLSLGSFEGAYMFDQNGNFLGFYGSNKVVVTWQLLVDRFWKSILTKEQKSSMVRYLPTECTSIDIAKDGFIYTCSNYTDVSEGEIRKLNYLGENILWYKKQGRTRDYGDISKYQGKELEDSYFIDIDVTDDGFINALDYERGRIFQYDQNANLLFICGGKGDQVGTFKDPVAIDSIANDLVVLDKLKGTITVFKETKLGSLVHKATLLYNEGKYDDARHLWEQVHKMDFNFSLAHVGLGKALLRMDKYSDAMYYFRLANDKDGYSEAKEVLRNEFLKRNFGVIATTVIAIIVLLYVLIKRFRKPPTAQDIYTKKIDKYKYPLHVMLHPFRGFEELKEERKGSVIIATFIVFIFFVTMVINRQYTGFIFNPYRQDKINILSIFSSTVGIFFFWVLSNWMVSTLTEGEGKFGEIWVFSAYSLTPYIICTLLAVVMSQFMIAEEAMFINFVRLIGTLWLVICIFNAIKSVHQYTPSKTIGTIALSVLGVGIILFIIVLMLTLFGQLIDFINNVYSEILLRI</sequence>
<feature type="transmembrane region" description="Helical" evidence="7">
    <location>
        <begin position="478"/>
        <end position="496"/>
    </location>
</feature>
<dbReference type="PROSITE" id="PS51125">
    <property type="entry name" value="NHL"/>
    <property type="match status" value="1"/>
</dbReference>
<dbReference type="GeneID" id="31771550"/>
<evidence type="ECO:0000256" key="7">
    <source>
        <dbReference type="SAM" id="Phobius"/>
    </source>
</evidence>
<feature type="transmembrane region" description="Helical" evidence="7">
    <location>
        <begin position="610"/>
        <end position="636"/>
    </location>
</feature>
<dbReference type="InterPro" id="IPR050952">
    <property type="entry name" value="TRIM-NHL_E3_ligases"/>
</dbReference>